<dbReference type="AlphaFoldDB" id="A0ABD5TY86"/>
<reference evidence="2 3" key="1">
    <citation type="journal article" date="2019" name="Int. J. Syst. Evol. Microbiol.">
        <title>The Global Catalogue of Microorganisms (GCM) 10K type strain sequencing project: providing services to taxonomists for standard genome sequencing and annotation.</title>
        <authorList>
            <consortium name="The Broad Institute Genomics Platform"/>
            <consortium name="The Broad Institute Genome Sequencing Center for Infectious Disease"/>
            <person name="Wu L."/>
            <person name="Ma J."/>
        </authorList>
    </citation>
    <scope>NUCLEOTIDE SEQUENCE [LARGE SCALE GENOMIC DNA]</scope>
    <source>
        <strain evidence="2 3">YIM 94188</strain>
    </source>
</reference>
<dbReference type="EMBL" id="JBHSXH010000005">
    <property type="protein sequence ID" value="MFC6823788.1"/>
    <property type="molecule type" value="Genomic_DNA"/>
</dbReference>
<organism evidence="2 3">
    <name type="scientific">Halopelagius fulvigenes</name>
    <dbReference type="NCBI Taxonomy" id="1198324"/>
    <lineage>
        <taxon>Archaea</taxon>
        <taxon>Methanobacteriati</taxon>
        <taxon>Methanobacteriota</taxon>
        <taxon>Stenosarchaea group</taxon>
        <taxon>Halobacteria</taxon>
        <taxon>Halobacteriales</taxon>
        <taxon>Haloferacaceae</taxon>
    </lineage>
</organism>
<sequence>MTNSAGGRKPRVTPEDVLDVFDAREDRAEPLTSNEVAEELPCTRRTALNRLHELNESGDVASKKVGGRSVVWWVPLPVDTLDARASADASTDTPPDGERNGTETSEDTSDGENVRK</sequence>
<comment type="caution">
    <text evidence="2">The sequence shown here is derived from an EMBL/GenBank/DDBJ whole genome shotgun (WGS) entry which is preliminary data.</text>
</comment>
<protein>
    <submittedName>
        <fullName evidence="2">Transcriptional regulator</fullName>
    </submittedName>
</protein>
<evidence type="ECO:0000313" key="2">
    <source>
        <dbReference type="EMBL" id="MFC6823788.1"/>
    </source>
</evidence>
<evidence type="ECO:0000256" key="1">
    <source>
        <dbReference type="SAM" id="MobiDB-lite"/>
    </source>
</evidence>
<dbReference type="Proteomes" id="UP001596408">
    <property type="component" value="Unassembled WGS sequence"/>
</dbReference>
<feature type="compositionally biased region" description="Low complexity" evidence="1">
    <location>
        <begin position="83"/>
        <end position="93"/>
    </location>
</feature>
<accession>A0ABD5TY86</accession>
<keyword evidence="3" id="KW-1185">Reference proteome</keyword>
<feature type="region of interest" description="Disordered" evidence="1">
    <location>
        <begin position="83"/>
        <end position="116"/>
    </location>
</feature>
<dbReference type="RefSeq" id="WP_379692283.1">
    <property type="nucleotide sequence ID" value="NZ_JBHSXH010000005.1"/>
</dbReference>
<name>A0ABD5TY86_9EURY</name>
<evidence type="ECO:0000313" key="3">
    <source>
        <dbReference type="Proteomes" id="UP001596408"/>
    </source>
</evidence>
<gene>
    <name evidence="2" type="ORF">ACFQEV_02075</name>
</gene>
<proteinExistence type="predicted"/>